<dbReference type="InterPro" id="IPR029035">
    <property type="entry name" value="DHS-like_NAD/FAD-binding_dom"/>
</dbReference>
<reference evidence="5" key="1">
    <citation type="submission" date="2013-12" db="EMBL/GenBank/DDBJ databases">
        <title>The Genome Sequence of Aphanomyces invadans NJM9701.</title>
        <authorList>
            <consortium name="The Broad Institute Genomics Platform"/>
            <person name="Russ C."/>
            <person name="Tyler B."/>
            <person name="van West P."/>
            <person name="Dieguez-Uribeondo J."/>
            <person name="Young S.K."/>
            <person name="Zeng Q."/>
            <person name="Gargeya S."/>
            <person name="Fitzgerald M."/>
            <person name="Abouelleil A."/>
            <person name="Alvarado L."/>
            <person name="Chapman S.B."/>
            <person name="Gainer-Dewar J."/>
            <person name="Goldberg J."/>
            <person name="Griggs A."/>
            <person name="Gujja S."/>
            <person name="Hansen M."/>
            <person name="Howarth C."/>
            <person name="Imamovic A."/>
            <person name="Ireland A."/>
            <person name="Larimer J."/>
            <person name="McCowan C."/>
            <person name="Murphy C."/>
            <person name="Pearson M."/>
            <person name="Poon T.W."/>
            <person name="Priest M."/>
            <person name="Roberts A."/>
            <person name="Saif S."/>
            <person name="Shea T."/>
            <person name="Sykes S."/>
            <person name="Wortman J."/>
            <person name="Nusbaum C."/>
            <person name="Birren B."/>
        </authorList>
    </citation>
    <scope>NUCLEOTIDE SEQUENCE [LARGE SCALE GENOMIC DNA]</scope>
    <source>
        <strain evidence="5">NJM9701</strain>
    </source>
</reference>
<feature type="binding site" evidence="3">
    <location>
        <position position="169"/>
    </location>
    <ligand>
        <name>Zn(2+)</name>
        <dbReference type="ChEBI" id="CHEBI:29105"/>
    </ligand>
</feature>
<evidence type="ECO:0000313" key="5">
    <source>
        <dbReference type="EMBL" id="ETV96006.1"/>
    </source>
</evidence>
<feature type="active site" description="Proton acceptor" evidence="3">
    <location>
        <position position="161"/>
    </location>
</feature>
<gene>
    <name evidence="5" type="ORF">H310_10661</name>
</gene>
<dbReference type="Gene3D" id="3.30.1600.10">
    <property type="entry name" value="SIR2/SIRT2 'Small Domain"/>
    <property type="match status" value="1"/>
</dbReference>
<proteinExistence type="predicted"/>
<dbReference type="PANTHER" id="PTHR11085:SF10">
    <property type="entry name" value="NAD-DEPENDENT PROTEIN DEACYLASE SIRTUIN-5, MITOCHONDRIAL-RELATED"/>
    <property type="match status" value="1"/>
</dbReference>
<dbReference type="OrthoDB" id="424302at2759"/>
<keyword evidence="2" id="KW-0520">NAD</keyword>
<evidence type="ECO:0000256" key="1">
    <source>
        <dbReference type="ARBA" id="ARBA00022679"/>
    </source>
</evidence>
<dbReference type="VEuPathDB" id="FungiDB:H310_10661"/>
<evidence type="ECO:0000256" key="3">
    <source>
        <dbReference type="PROSITE-ProRule" id="PRU00236"/>
    </source>
</evidence>
<dbReference type="GO" id="GO:0017136">
    <property type="term" value="F:histone deacetylase activity, NAD-dependent"/>
    <property type="evidence" value="ECO:0007669"/>
    <property type="project" value="TreeGrafter"/>
</dbReference>
<evidence type="ECO:0000256" key="2">
    <source>
        <dbReference type="ARBA" id="ARBA00023027"/>
    </source>
</evidence>
<dbReference type="GO" id="GO:0046872">
    <property type="term" value="F:metal ion binding"/>
    <property type="evidence" value="ECO:0007669"/>
    <property type="project" value="UniProtKB-KW"/>
</dbReference>
<keyword evidence="3" id="KW-0862">Zinc</keyword>
<feature type="binding site" evidence="3">
    <location>
        <position position="250"/>
    </location>
    <ligand>
        <name>Zn(2+)</name>
        <dbReference type="ChEBI" id="CHEBI:29105"/>
    </ligand>
</feature>
<dbReference type="Pfam" id="PF02146">
    <property type="entry name" value="SIR2"/>
    <property type="match status" value="1"/>
</dbReference>
<dbReference type="GO" id="GO:0005759">
    <property type="term" value="C:mitochondrial matrix"/>
    <property type="evidence" value="ECO:0007669"/>
    <property type="project" value="TreeGrafter"/>
</dbReference>
<dbReference type="InterPro" id="IPR026590">
    <property type="entry name" value="Ssirtuin_cat_dom"/>
</dbReference>
<dbReference type="STRING" id="157072.A0A024TQV8"/>
<feature type="binding site" evidence="3">
    <location>
        <position position="174"/>
    </location>
    <ligand>
        <name>Zn(2+)</name>
        <dbReference type="ChEBI" id="CHEBI:29105"/>
    </ligand>
</feature>
<organism evidence="5">
    <name type="scientific">Aphanomyces invadans</name>
    <dbReference type="NCBI Taxonomy" id="157072"/>
    <lineage>
        <taxon>Eukaryota</taxon>
        <taxon>Sar</taxon>
        <taxon>Stramenopiles</taxon>
        <taxon>Oomycota</taxon>
        <taxon>Saprolegniomycetes</taxon>
        <taxon>Saprolegniales</taxon>
        <taxon>Verrucalvaceae</taxon>
        <taxon>Aphanomyces</taxon>
    </lineage>
</organism>
<keyword evidence="1" id="KW-0808">Transferase</keyword>
<dbReference type="EMBL" id="KI913978">
    <property type="protein sequence ID" value="ETV96006.1"/>
    <property type="molecule type" value="Genomic_DNA"/>
</dbReference>
<dbReference type="GeneID" id="20087711"/>
<dbReference type="InterPro" id="IPR003000">
    <property type="entry name" value="Sirtuin"/>
</dbReference>
<dbReference type="InterPro" id="IPR026591">
    <property type="entry name" value="Sirtuin_cat_small_dom_sf"/>
</dbReference>
<keyword evidence="3" id="KW-0479">Metal-binding</keyword>
<dbReference type="SUPFAM" id="SSF52467">
    <property type="entry name" value="DHS-like NAD/FAD-binding domain"/>
    <property type="match status" value="1"/>
</dbReference>
<sequence>MQRINGRRLLSSYIPAHGKPRMLELQLLQELVSKSKKILVLTGAGISTESGIPDYRSAGVGLYARANHRPIQHMDFMTSAATRQRYWARNFMARGKWRAVQPNTNHNILARWQESGRWDVTIVTQNVDRLHTKAGSRHVHCSTSHFARLHPCVCMQVIELHGSSEEVLCMHPGCAAPPIDRDTFQAILSRLNPIYEDLVHQDVVAQSTTAVYNDGSVVADDKDDRMRPDADMFLTQEMERAFQVAVCPYCGQAMYKPNIVFFGDSVPKPKVDQIYETVRQSDAMVVLGSSLHVFSGYRFAMRAKEWNIPLAIVNIGPTRADPLATLKLDAKCSAVLSQLNLT</sequence>
<feature type="binding site" evidence="3">
    <location>
        <position position="247"/>
    </location>
    <ligand>
        <name>Zn(2+)</name>
        <dbReference type="ChEBI" id="CHEBI:29105"/>
    </ligand>
</feature>
<dbReference type="RefSeq" id="XP_008875317.1">
    <property type="nucleotide sequence ID" value="XM_008877095.1"/>
</dbReference>
<dbReference type="eggNOG" id="KOG2683">
    <property type="taxonomic scope" value="Eukaryota"/>
</dbReference>
<dbReference type="PROSITE" id="PS50305">
    <property type="entry name" value="SIRTUIN"/>
    <property type="match status" value="1"/>
</dbReference>
<dbReference type="InterPro" id="IPR050134">
    <property type="entry name" value="NAD-dep_sirtuin_deacylases"/>
</dbReference>
<evidence type="ECO:0000259" key="4">
    <source>
        <dbReference type="PROSITE" id="PS50305"/>
    </source>
</evidence>
<accession>A0A024TQV8</accession>
<dbReference type="Gene3D" id="3.40.50.1220">
    <property type="entry name" value="TPP-binding domain"/>
    <property type="match status" value="1"/>
</dbReference>
<dbReference type="AlphaFoldDB" id="A0A024TQV8"/>
<protein>
    <recommendedName>
        <fullName evidence="4">Deacetylase sirtuin-type domain-containing protein</fullName>
    </recommendedName>
</protein>
<name>A0A024TQV8_9STRA</name>
<dbReference type="PANTHER" id="PTHR11085">
    <property type="entry name" value="NAD-DEPENDENT PROTEIN DEACYLASE SIRTUIN-5, MITOCHONDRIAL-RELATED"/>
    <property type="match status" value="1"/>
</dbReference>
<dbReference type="GO" id="GO:0070403">
    <property type="term" value="F:NAD+ binding"/>
    <property type="evidence" value="ECO:0007669"/>
    <property type="project" value="InterPro"/>
</dbReference>
<feature type="domain" description="Deacetylase sirtuin-type" evidence="4">
    <location>
        <begin position="19"/>
        <end position="342"/>
    </location>
</feature>